<feature type="compositionally biased region" description="Acidic residues" evidence="1">
    <location>
        <begin position="39"/>
        <end position="53"/>
    </location>
</feature>
<evidence type="ECO:0000313" key="3">
    <source>
        <dbReference type="Proteomes" id="UP000292347"/>
    </source>
</evidence>
<dbReference type="AlphaFoldDB" id="A0A4Q2IP99"/>
<gene>
    <name evidence="2" type="ORF">EO081_15980</name>
</gene>
<reference evidence="2 3" key="1">
    <citation type="submission" date="2019-01" db="EMBL/GenBank/DDBJ databases">
        <title>Sphingomonas mucosissima sp. nov. and Sphingomonas desiccabilis sp. nov., from biological soil crusts in the Colorado Plateau, USA.</title>
        <authorList>
            <person name="Zhu D."/>
        </authorList>
    </citation>
    <scope>NUCLEOTIDE SEQUENCE [LARGE SCALE GENOMIC DNA]</scope>
    <source>
        <strain evidence="2 3">CP1D</strain>
    </source>
</reference>
<evidence type="ECO:0000256" key="1">
    <source>
        <dbReference type="SAM" id="MobiDB-lite"/>
    </source>
</evidence>
<evidence type="ECO:0000313" key="2">
    <source>
        <dbReference type="EMBL" id="RXZ29853.1"/>
    </source>
</evidence>
<comment type="caution">
    <text evidence="2">The sequence shown here is derived from an EMBL/GenBank/DDBJ whole genome shotgun (WGS) entry which is preliminary data.</text>
</comment>
<accession>A0A4Q2IP99</accession>
<organism evidence="2 3">
    <name type="scientific">Sphingomonas desiccabilis</name>
    <dbReference type="NCBI Taxonomy" id="429134"/>
    <lineage>
        <taxon>Bacteria</taxon>
        <taxon>Pseudomonadati</taxon>
        <taxon>Pseudomonadota</taxon>
        <taxon>Alphaproteobacteria</taxon>
        <taxon>Sphingomonadales</taxon>
        <taxon>Sphingomonadaceae</taxon>
        <taxon>Sphingomonas</taxon>
    </lineage>
</organism>
<keyword evidence="3" id="KW-1185">Reference proteome</keyword>
<name>A0A4Q2IP99_9SPHN</name>
<dbReference type="EMBL" id="SDPT01000004">
    <property type="protein sequence ID" value="RXZ29853.1"/>
    <property type="molecule type" value="Genomic_DNA"/>
</dbReference>
<protein>
    <submittedName>
        <fullName evidence="2">Uncharacterized protein</fullName>
    </submittedName>
</protein>
<proteinExistence type="predicted"/>
<feature type="compositionally biased region" description="Basic and acidic residues" evidence="1">
    <location>
        <begin position="55"/>
        <end position="71"/>
    </location>
</feature>
<feature type="region of interest" description="Disordered" evidence="1">
    <location>
        <begin position="1"/>
        <end position="71"/>
    </location>
</feature>
<sequence>MTTTKHGKSEGEGPFTSDLEDDPGIGQSPGLLRTGADPDALEADNTQEGDVENDAGVHGEARKGDLGRSNP</sequence>
<dbReference type="Proteomes" id="UP000292347">
    <property type="component" value="Unassembled WGS sequence"/>
</dbReference>
<dbReference type="RefSeq" id="WP_129343405.1">
    <property type="nucleotide sequence ID" value="NZ_JACIDD010000004.1"/>
</dbReference>
<dbReference type="OrthoDB" id="7210750at2"/>